<proteinExistence type="predicted"/>
<feature type="non-terminal residue" evidence="1">
    <location>
        <position position="1"/>
    </location>
</feature>
<name>A0A2W7C0Y2_9HYPH</name>
<gene>
    <name evidence="1" type="ORF">B5V02_22185</name>
</gene>
<reference evidence="2" key="1">
    <citation type="submission" date="2017-03" db="EMBL/GenBank/DDBJ databases">
        <authorList>
            <person name="Safronova V.I."/>
            <person name="Sazanova A.L."/>
            <person name="Chirak E.R."/>
        </authorList>
    </citation>
    <scope>NUCLEOTIDE SEQUENCE [LARGE SCALE GENOMIC DNA]</scope>
    <source>
        <strain evidence="2">Ach-343</strain>
    </source>
</reference>
<evidence type="ECO:0000313" key="2">
    <source>
        <dbReference type="Proteomes" id="UP000248616"/>
    </source>
</evidence>
<keyword evidence="2" id="KW-1185">Reference proteome</keyword>
<dbReference type="PRINTS" id="PR00313">
    <property type="entry name" value="CABNDNGRPT"/>
</dbReference>
<evidence type="ECO:0008006" key="3">
    <source>
        <dbReference type="Google" id="ProtNLM"/>
    </source>
</evidence>
<dbReference type="GO" id="GO:0005509">
    <property type="term" value="F:calcium ion binding"/>
    <property type="evidence" value="ECO:0007669"/>
    <property type="project" value="InterPro"/>
</dbReference>
<protein>
    <recommendedName>
        <fullName evidence="3">Calcium-binding protein</fullName>
    </recommendedName>
</protein>
<dbReference type="Gene3D" id="2.150.10.10">
    <property type="entry name" value="Serralysin-like metalloprotease, C-terminal"/>
    <property type="match status" value="1"/>
</dbReference>
<dbReference type="SUPFAM" id="SSF51120">
    <property type="entry name" value="beta-Roll"/>
    <property type="match status" value="1"/>
</dbReference>
<accession>A0A2W7C0Y2</accession>
<dbReference type="InterPro" id="IPR018511">
    <property type="entry name" value="Hemolysin-typ_Ca-bd_CS"/>
</dbReference>
<dbReference type="InterPro" id="IPR001343">
    <property type="entry name" value="Hemolysn_Ca-bd"/>
</dbReference>
<dbReference type="Pfam" id="PF00353">
    <property type="entry name" value="HemolysinCabind"/>
    <property type="match status" value="1"/>
</dbReference>
<evidence type="ECO:0000313" key="1">
    <source>
        <dbReference type="EMBL" id="PZV35951.1"/>
    </source>
</evidence>
<dbReference type="InterPro" id="IPR011049">
    <property type="entry name" value="Serralysin-like_metalloprot_C"/>
</dbReference>
<sequence length="190" mass="19437">SLDDGGIDLVNSSVSFTLGAFLENLTLTGTAVIDGAGNALANTITGNTADNILRGGDDKDTLKGGNGNDTLYGGSGSDFLTGGANDDHFVFDTALGPTNVDKILDFVEGSDELWLDHLIFSAATADSGGHLIANQFRIGTAALSSSDHVIYDKAHGALFYDLDGVGGAAQIQFASVTANLNLAANDILIV</sequence>
<organism evidence="1 2">
    <name type="scientific">Mesorhizobium kowhaii</name>
    <dbReference type="NCBI Taxonomy" id="1300272"/>
    <lineage>
        <taxon>Bacteria</taxon>
        <taxon>Pseudomonadati</taxon>
        <taxon>Pseudomonadota</taxon>
        <taxon>Alphaproteobacteria</taxon>
        <taxon>Hyphomicrobiales</taxon>
        <taxon>Phyllobacteriaceae</taxon>
        <taxon>Mesorhizobium</taxon>
    </lineage>
</organism>
<dbReference type="PROSITE" id="PS00330">
    <property type="entry name" value="HEMOLYSIN_CALCIUM"/>
    <property type="match status" value="2"/>
</dbReference>
<dbReference type="EMBL" id="MZXV01000051">
    <property type="protein sequence ID" value="PZV35951.1"/>
    <property type="molecule type" value="Genomic_DNA"/>
</dbReference>
<comment type="caution">
    <text evidence="1">The sequence shown here is derived from an EMBL/GenBank/DDBJ whole genome shotgun (WGS) entry which is preliminary data.</text>
</comment>
<dbReference type="Proteomes" id="UP000248616">
    <property type="component" value="Unassembled WGS sequence"/>
</dbReference>
<dbReference type="AlphaFoldDB" id="A0A2W7C0Y2"/>